<dbReference type="AlphaFoldDB" id="A0A6J3K4J3"/>
<evidence type="ECO:0000256" key="3">
    <source>
        <dbReference type="ARBA" id="ARBA00022833"/>
    </source>
</evidence>
<protein>
    <submittedName>
        <fullName evidence="8">ERAD-associated E3 ubiquitin-protein ligase HRD1B-like isoform X1</fullName>
    </submittedName>
</protein>
<dbReference type="PANTHER" id="PTHR22763">
    <property type="entry name" value="RING ZINC FINGER PROTEIN"/>
    <property type="match status" value="1"/>
</dbReference>
<dbReference type="GO" id="GO:0061630">
    <property type="term" value="F:ubiquitin protein ligase activity"/>
    <property type="evidence" value="ECO:0007669"/>
    <property type="project" value="TreeGrafter"/>
</dbReference>
<dbReference type="KEGG" id="bvk:117232623"/>
<organism evidence="7 8">
    <name type="scientific">Bombus vosnesenskii</name>
    <dbReference type="NCBI Taxonomy" id="207650"/>
    <lineage>
        <taxon>Eukaryota</taxon>
        <taxon>Metazoa</taxon>
        <taxon>Ecdysozoa</taxon>
        <taxon>Arthropoda</taxon>
        <taxon>Hexapoda</taxon>
        <taxon>Insecta</taxon>
        <taxon>Pterygota</taxon>
        <taxon>Neoptera</taxon>
        <taxon>Endopterygota</taxon>
        <taxon>Hymenoptera</taxon>
        <taxon>Apocrita</taxon>
        <taxon>Aculeata</taxon>
        <taxon>Apoidea</taxon>
        <taxon>Anthophila</taxon>
        <taxon>Apidae</taxon>
        <taxon>Bombus</taxon>
        <taxon>Pyrobombus</taxon>
    </lineage>
</organism>
<keyword evidence="3" id="KW-0862">Zinc</keyword>
<keyword evidence="1" id="KW-0479">Metal-binding</keyword>
<feature type="transmembrane region" description="Helical" evidence="5">
    <location>
        <begin position="124"/>
        <end position="141"/>
    </location>
</feature>
<dbReference type="InterPro" id="IPR050731">
    <property type="entry name" value="HRD1_E3_ubiq-ligases"/>
</dbReference>
<dbReference type="SUPFAM" id="SSF57850">
    <property type="entry name" value="RING/U-box"/>
    <property type="match status" value="1"/>
</dbReference>
<sequence>MLATTLTLYTILRGIAMMIWHRLNTLLARLYDPIDRIENLFLKMKNISMMTNQIIFLMLADRIFIREPKITCLYTLMFYNVVTYSISYIKELIEKEDWSLYVTVTERSKIKHLAMSATKIVFEWTKAVTFIVTLTFMLLVFGLEQGLEHYKPSMNYTMITWIYYLATEKVFVEMFPPILKFLRFDTFENLEELYAPVILKSFTISVSASLIVILLPLASYKLLFVAAYSNVYLRLKDLLQISAPALSLEREILNRYRKATPKEIKQFDDVCPVCLCDMISARITPCYHLFHASCLRRCLKTNNTCPMCKRELTFGSVSTQ</sequence>
<keyword evidence="5" id="KW-0472">Membrane</keyword>
<dbReference type="PROSITE" id="PS50089">
    <property type="entry name" value="ZF_RING_2"/>
    <property type="match status" value="1"/>
</dbReference>
<keyword evidence="7" id="KW-1185">Reference proteome</keyword>
<evidence type="ECO:0000313" key="7">
    <source>
        <dbReference type="Proteomes" id="UP000504631"/>
    </source>
</evidence>
<keyword evidence="2 4" id="KW-0863">Zinc-finger</keyword>
<dbReference type="RefSeq" id="XP_033348012.1">
    <property type="nucleotide sequence ID" value="XM_033492121.1"/>
</dbReference>
<gene>
    <name evidence="8" type="primary">LOC117232623</name>
</gene>
<accession>A0A6J3K4J3</accession>
<dbReference type="GO" id="GO:0012505">
    <property type="term" value="C:endomembrane system"/>
    <property type="evidence" value="ECO:0007669"/>
    <property type="project" value="TreeGrafter"/>
</dbReference>
<evidence type="ECO:0000259" key="6">
    <source>
        <dbReference type="PROSITE" id="PS50089"/>
    </source>
</evidence>
<dbReference type="GeneID" id="117232623"/>
<evidence type="ECO:0000256" key="5">
    <source>
        <dbReference type="SAM" id="Phobius"/>
    </source>
</evidence>
<dbReference type="Gene3D" id="3.30.40.10">
    <property type="entry name" value="Zinc/RING finger domain, C3HC4 (zinc finger)"/>
    <property type="match status" value="1"/>
</dbReference>
<feature type="transmembrane region" description="Helical" evidence="5">
    <location>
        <begin position="202"/>
        <end position="228"/>
    </location>
</feature>
<name>A0A6J3K4J3_9HYME</name>
<dbReference type="GO" id="GO:0008270">
    <property type="term" value="F:zinc ion binding"/>
    <property type="evidence" value="ECO:0007669"/>
    <property type="project" value="UniProtKB-KW"/>
</dbReference>
<dbReference type="Pfam" id="PF13639">
    <property type="entry name" value="zf-RING_2"/>
    <property type="match status" value="1"/>
</dbReference>
<reference evidence="8" key="1">
    <citation type="submission" date="2025-08" db="UniProtKB">
        <authorList>
            <consortium name="RefSeq"/>
        </authorList>
    </citation>
    <scope>IDENTIFICATION</scope>
    <source>
        <tissue evidence="8">Muscle</tissue>
    </source>
</reference>
<keyword evidence="5" id="KW-1133">Transmembrane helix</keyword>
<dbReference type="GO" id="GO:0043161">
    <property type="term" value="P:proteasome-mediated ubiquitin-dependent protein catabolic process"/>
    <property type="evidence" value="ECO:0007669"/>
    <property type="project" value="TreeGrafter"/>
</dbReference>
<evidence type="ECO:0000256" key="1">
    <source>
        <dbReference type="ARBA" id="ARBA00022723"/>
    </source>
</evidence>
<dbReference type="Proteomes" id="UP000504631">
    <property type="component" value="Unplaced"/>
</dbReference>
<dbReference type="SMART" id="SM00184">
    <property type="entry name" value="RING"/>
    <property type="match status" value="1"/>
</dbReference>
<dbReference type="InterPro" id="IPR001841">
    <property type="entry name" value="Znf_RING"/>
</dbReference>
<feature type="domain" description="RING-type" evidence="6">
    <location>
        <begin position="271"/>
        <end position="309"/>
    </location>
</feature>
<dbReference type="InterPro" id="IPR013083">
    <property type="entry name" value="Znf_RING/FYVE/PHD"/>
</dbReference>
<evidence type="ECO:0000256" key="2">
    <source>
        <dbReference type="ARBA" id="ARBA00022771"/>
    </source>
</evidence>
<evidence type="ECO:0000256" key="4">
    <source>
        <dbReference type="PROSITE-ProRule" id="PRU00175"/>
    </source>
</evidence>
<dbReference type="PANTHER" id="PTHR22763:SF190">
    <property type="entry name" value="RING FINGER PROTEIN 24"/>
    <property type="match status" value="1"/>
</dbReference>
<proteinExistence type="predicted"/>
<keyword evidence="5" id="KW-0812">Transmembrane</keyword>
<evidence type="ECO:0000313" key="8">
    <source>
        <dbReference type="RefSeq" id="XP_033348012.1"/>
    </source>
</evidence>